<feature type="domain" description="PD-(D/E)XK endonuclease-like" evidence="11">
    <location>
        <begin position="756"/>
        <end position="1038"/>
    </location>
</feature>
<evidence type="ECO:0000256" key="10">
    <source>
        <dbReference type="HAMAP-Rule" id="MF_01453"/>
    </source>
</evidence>
<dbReference type="GO" id="GO:0005524">
    <property type="term" value="F:ATP binding"/>
    <property type="evidence" value="ECO:0007669"/>
    <property type="project" value="UniProtKB-UniRule"/>
</dbReference>
<evidence type="ECO:0000256" key="3">
    <source>
        <dbReference type="ARBA" id="ARBA00022763"/>
    </source>
</evidence>
<evidence type="ECO:0000256" key="9">
    <source>
        <dbReference type="ARBA" id="ARBA00023204"/>
    </source>
</evidence>
<dbReference type="NCBIfam" id="TIGR02774">
    <property type="entry name" value="rexB_recomb"/>
    <property type="match status" value="1"/>
</dbReference>
<dbReference type="EC" id="3.1.-.-" evidence="10"/>
<name>A0A139P745_STROR</name>
<dbReference type="InterPro" id="IPR027417">
    <property type="entry name" value="P-loop_NTPase"/>
</dbReference>
<dbReference type="HAMAP" id="MF_01453">
    <property type="entry name" value="AddB_type2"/>
    <property type="match status" value="1"/>
</dbReference>
<dbReference type="Gene3D" id="3.40.50.300">
    <property type="entry name" value="P-loop containing nucleotide triphosphate hydrolases"/>
    <property type="match status" value="3"/>
</dbReference>
<dbReference type="GO" id="GO:0016817">
    <property type="term" value="F:hydrolase activity, acting on acid anhydrides"/>
    <property type="evidence" value="ECO:0007669"/>
    <property type="project" value="InterPro"/>
</dbReference>
<protein>
    <recommendedName>
        <fullName evidence="10">ATP-dependent helicase/deoxyribonuclease subunit B</fullName>
        <ecNumber evidence="10">3.1.-.-</ecNumber>
    </recommendedName>
    <alternativeName>
        <fullName evidence="10">ATP-dependent helicase/nuclease subunit RexB</fullName>
    </alternativeName>
</protein>
<comment type="cofactor">
    <cofactor evidence="10">
        <name>Mg(2+)</name>
        <dbReference type="ChEBI" id="CHEBI:18420"/>
    </cofactor>
</comment>
<dbReference type="EMBL" id="LQRI01000053">
    <property type="protein sequence ID" value="KXT83992.1"/>
    <property type="molecule type" value="Genomic_DNA"/>
</dbReference>
<dbReference type="Pfam" id="PF21445">
    <property type="entry name" value="ADDB_N"/>
    <property type="match status" value="1"/>
</dbReference>
<comment type="similarity">
    <text evidence="10">Belongs to the helicase family. AddB/RexB type 2 subfamily.</text>
</comment>
<evidence type="ECO:0000256" key="8">
    <source>
        <dbReference type="ARBA" id="ARBA00023125"/>
    </source>
</evidence>
<dbReference type="SUPFAM" id="SSF52980">
    <property type="entry name" value="Restriction endonuclease-like"/>
    <property type="match status" value="1"/>
</dbReference>
<evidence type="ECO:0000256" key="5">
    <source>
        <dbReference type="ARBA" id="ARBA00022806"/>
    </source>
</evidence>
<dbReference type="InterPro" id="IPR014141">
    <property type="entry name" value="DNA_helicase_suRexB"/>
</dbReference>
<reference evidence="13 14" key="1">
    <citation type="submission" date="2016-01" db="EMBL/GenBank/DDBJ databases">
        <title>Highly variable Streptococcus oralis are common among viridans streptococci isolated from primates.</title>
        <authorList>
            <person name="Denapaite D."/>
            <person name="Rieger M."/>
            <person name="Koendgen S."/>
            <person name="Brueckner R."/>
            <person name="Ochigava I."/>
            <person name="Kappeler P."/>
            <person name="Maetz-Rensing K."/>
            <person name="Leendertz F."/>
            <person name="Hakenbeck R."/>
        </authorList>
    </citation>
    <scope>NUCLEOTIDE SEQUENCE [LARGE SCALE GENOMIC DNA]</scope>
    <source>
        <strain evidence="13 14">DD14</strain>
    </source>
</reference>
<comment type="function">
    <text evidence="10">The heterodimer acts as both an ATP-dependent DNA helicase and an ATP-dependent, dual-direction single-stranded exonuclease. Recognizes the chi site generating a DNA molecule suitable for the initiation of homologous recombination. This subunit has 5' -&gt; 3' nuclease activity but not helicase activity.</text>
</comment>
<evidence type="ECO:0000256" key="4">
    <source>
        <dbReference type="ARBA" id="ARBA00022801"/>
    </source>
</evidence>
<dbReference type="PANTHER" id="PTHR30591:SF1">
    <property type="entry name" value="RECBCD ENZYME SUBUNIT RECC"/>
    <property type="match status" value="1"/>
</dbReference>
<accession>A0A139P745</accession>
<dbReference type="PATRIC" id="fig|1303.77.peg.298"/>
<dbReference type="AlphaFoldDB" id="A0A139P745"/>
<evidence type="ECO:0000256" key="6">
    <source>
        <dbReference type="ARBA" id="ARBA00022839"/>
    </source>
</evidence>
<sequence length="1099" mass="125654">MKNANEAEMKLLYTDIRTSLTEILTREAEELVAVGKRLFYIAPNSLSFEKERAVLECLSQQASFAITVTRFAQMARYLVLNDLPAKTTLDDIGLGMAFYKCLAELDPKDLRVYGAIKQDPQFIQQLVELYHEMTTAQMNFLDLESLTDEDKRADLLLIFEKVTAYLNQGQLAQGSQLSHLIEAIENDRVSSDFSQIALVIDGFTRFSAEEERVVDLLHRKGVEIVIGAYASKKAYSSPFTEGNLYQASVEFLHHLGSKYQSLAQDRSQTHEKMDSFDKASRLLESSYDFSELTMDINEKDSENLQIWSCLTQKEELELVARSIRQKLHDHPELSYKNFRILLGDVVSYQLSLKTIFDQYQIPFYLGRSESMAHHPLTQYVESILRLKRYRFRQEDLINLLRTGLYSDLSQADIDAFEQYLRYLGINGLPAFQQTFTKSHHGKFDLERLNALRLRVLAPLETLFASRKQKAENLLQKWNTFLKNAALSKQMQELTTTMKVLEQERQAEVWKAFCHVLEQFATVFVGSQVSLEDFLALLHSGMSLSQYRTIPATVDTVLVQSYDLIAPLTADFVYAIGLTQDHLPKITQNTSLLTDEERQSLNQATEEGAQLLIASSENLKKNRYTMLSLVNAARKQLILSAPSLLNENESKESAYLQELVSFGYSRIEKKIHQKSLSKDDMGSYHSLLSSLVAYHQQAGSSENEKDVTFVKVLARVMGKKLDQKGLTNPALPTSPSSKPLEKETLQALYPADKEFYLSTSGLTEFYRNEYSYFLRYVLGLQEEFRLRPDARSHGNFLHRIFERALKLPAENSFDQRLEQAIKETSQEREFEAIYQESLEAQFTKEVLLDVARTTGHILRHNPAIETIQEEATFGGKDQAFIQLDDGRSVHVRGKVDRIDRLKADGALGVVDYKSSLTQFQFPNFFNGLNSQLPTYLAALKREGERNFFGAMYLEMAEPVQSLLAVKSLAGAVAEVSKSMKYQGLFLEKESSHLGEFYNKNKANQLKDEEFQLLLDYNAHLYKKAAEKILEGHFAINPYTENGRSIAPYVQQHQAITGFEANYHLGQARFLEKLDLADGKRLVGEKLKQAWFEKMREELNR</sequence>
<feature type="domain" description="ATP-dependent helicase/deoxyribonuclease subunit B N-terminal" evidence="12">
    <location>
        <begin position="33"/>
        <end position="263"/>
    </location>
</feature>
<comment type="miscellaneous">
    <text evidence="10">Despite having helicase-like domains, this subunit does not have helicase activity.</text>
</comment>
<keyword evidence="5 10" id="KW-0347">Helicase</keyword>
<dbReference type="Pfam" id="PF12705">
    <property type="entry name" value="PDDEXK_1"/>
    <property type="match status" value="1"/>
</dbReference>
<dbReference type="GO" id="GO:0000724">
    <property type="term" value="P:double-strand break repair via homologous recombination"/>
    <property type="evidence" value="ECO:0007669"/>
    <property type="project" value="UniProtKB-UniRule"/>
</dbReference>
<organism evidence="13 14">
    <name type="scientific">Streptococcus oralis</name>
    <dbReference type="NCBI Taxonomy" id="1303"/>
    <lineage>
        <taxon>Bacteria</taxon>
        <taxon>Bacillati</taxon>
        <taxon>Bacillota</taxon>
        <taxon>Bacilli</taxon>
        <taxon>Lactobacillales</taxon>
        <taxon>Streptococcaceae</taxon>
        <taxon>Streptococcus</taxon>
    </lineage>
</organism>
<evidence type="ECO:0000256" key="1">
    <source>
        <dbReference type="ARBA" id="ARBA00022722"/>
    </source>
</evidence>
<comment type="caution">
    <text evidence="13">The sequence shown here is derived from an EMBL/GenBank/DDBJ whole genome shotgun (WGS) entry which is preliminary data.</text>
</comment>
<keyword evidence="6 10" id="KW-0269">Exonuclease</keyword>
<dbReference type="Proteomes" id="UP000070497">
    <property type="component" value="Unassembled WGS sequence"/>
</dbReference>
<evidence type="ECO:0000259" key="11">
    <source>
        <dbReference type="Pfam" id="PF12705"/>
    </source>
</evidence>
<dbReference type="GO" id="GO:0004386">
    <property type="term" value="F:helicase activity"/>
    <property type="evidence" value="ECO:0007669"/>
    <property type="project" value="UniProtKB-KW"/>
</dbReference>
<evidence type="ECO:0000256" key="7">
    <source>
        <dbReference type="ARBA" id="ARBA00022840"/>
    </source>
</evidence>
<keyword evidence="7 10" id="KW-0067">ATP-binding</keyword>
<evidence type="ECO:0000256" key="2">
    <source>
        <dbReference type="ARBA" id="ARBA00022741"/>
    </source>
</evidence>
<evidence type="ECO:0000313" key="13">
    <source>
        <dbReference type="EMBL" id="KXT83992.1"/>
    </source>
</evidence>
<comment type="subunit">
    <text evidence="10">Heterodimer of AddA and RexB.</text>
</comment>
<evidence type="ECO:0000313" key="14">
    <source>
        <dbReference type="Proteomes" id="UP000070497"/>
    </source>
</evidence>
<proteinExistence type="inferred from homology"/>
<keyword evidence="3 10" id="KW-0227">DNA damage</keyword>
<keyword evidence="4 10" id="KW-0378">Hydrolase</keyword>
<keyword evidence="8 10" id="KW-0238">DNA-binding</keyword>
<dbReference type="GO" id="GO:0003690">
    <property type="term" value="F:double-stranded DNA binding"/>
    <property type="evidence" value="ECO:0007669"/>
    <property type="project" value="UniProtKB-UniRule"/>
</dbReference>
<dbReference type="PANTHER" id="PTHR30591">
    <property type="entry name" value="RECBCD ENZYME SUBUNIT RECC"/>
    <property type="match status" value="1"/>
</dbReference>
<dbReference type="GO" id="GO:0008409">
    <property type="term" value="F:5'-3' exonuclease activity"/>
    <property type="evidence" value="ECO:0007669"/>
    <property type="project" value="UniProtKB-UniRule"/>
</dbReference>
<gene>
    <name evidence="10" type="primary">rexB</name>
    <name evidence="13" type="ORF">SORDD14_00256</name>
</gene>
<keyword evidence="1 10" id="KW-0540">Nuclease</keyword>
<dbReference type="InterPro" id="IPR038726">
    <property type="entry name" value="PDDEXK_AddAB-type"/>
</dbReference>
<keyword evidence="9 10" id="KW-0234">DNA repair</keyword>
<keyword evidence="2 10" id="KW-0547">Nucleotide-binding</keyword>
<evidence type="ECO:0000259" key="12">
    <source>
        <dbReference type="Pfam" id="PF21445"/>
    </source>
</evidence>
<dbReference type="InterPro" id="IPR049035">
    <property type="entry name" value="ADDB_N"/>
</dbReference>
<dbReference type="InterPro" id="IPR011335">
    <property type="entry name" value="Restrct_endonuc-II-like"/>
</dbReference>
<dbReference type="SUPFAM" id="SSF52540">
    <property type="entry name" value="P-loop containing nucleoside triphosphate hydrolases"/>
    <property type="match status" value="1"/>
</dbReference>
<comment type="caution">
    <text evidence="10">Lacks conserved residue(s) required for the propagation of feature annotation.</text>
</comment>